<dbReference type="PANTHER" id="PTHR44757:SF2">
    <property type="entry name" value="BIOFILM ARCHITECTURE MAINTENANCE PROTEIN MBAA"/>
    <property type="match status" value="1"/>
</dbReference>
<evidence type="ECO:0000256" key="1">
    <source>
        <dbReference type="SAM" id="Phobius"/>
    </source>
</evidence>
<dbReference type="EMBL" id="JACOFX010000005">
    <property type="protein sequence ID" value="MBC3908349.1"/>
    <property type="molecule type" value="Genomic_DNA"/>
</dbReference>
<organism evidence="5 6">
    <name type="scientific">Undibacterium umbellatum</name>
    <dbReference type="NCBI Taxonomy" id="2762300"/>
    <lineage>
        <taxon>Bacteria</taxon>
        <taxon>Pseudomonadati</taxon>
        <taxon>Pseudomonadota</taxon>
        <taxon>Betaproteobacteria</taxon>
        <taxon>Burkholderiales</taxon>
        <taxon>Oxalobacteraceae</taxon>
        <taxon>Undibacterium</taxon>
    </lineage>
</organism>
<dbReference type="InterPro" id="IPR029150">
    <property type="entry name" value="dCache_3"/>
</dbReference>
<feature type="domain" description="GGDEF" evidence="4">
    <location>
        <begin position="400"/>
        <end position="532"/>
    </location>
</feature>
<dbReference type="Pfam" id="PF00990">
    <property type="entry name" value="GGDEF"/>
    <property type="match status" value="1"/>
</dbReference>
<dbReference type="CDD" id="cd01949">
    <property type="entry name" value="GGDEF"/>
    <property type="match status" value="1"/>
</dbReference>
<dbReference type="Proteomes" id="UP000646911">
    <property type="component" value="Unassembled WGS sequence"/>
</dbReference>
<dbReference type="Gene3D" id="3.20.20.450">
    <property type="entry name" value="EAL domain"/>
    <property type="match status" value="1"/>
</dbReference>
<gene>
    <name evidence="5" type="ORF">H8L47_12350</name>
</gene>
<evidence type="ECO:0000313" key="5">
    <source>
        <dbReference type="EMBL" id="MBC3908349.1"/>
    </source>
</evidence>
<keyword evidence="1" id="KW-1133">Transmembrane helix</keyword>
<comment type="caution">
    <text evidence="5">The sequence shown here is derived from an EMBL/GenBank/DDBJ whole genome shotgun (WGS) entry which is preliminary data.</text>
</comment>
<dbReference type="PROSITE" id="PS50883">
    <property type="entry name" value="EAL"/>
    <property type="match status" value="1"/>
</dbReference>
<name>A0ABR6Z9T1_9BURK</name>
<proteinExistence type="predicted"/>
<dbReference type="CDD" id="cd06225">
    <property type="entry name" value="HAMP"/>
    <property type="match status" value="1"/>
</dbReference>
<keyword evidence="6" id="KW-1185">Reference proteome</keyword>
<keyword evidence="1" id="KW-0812">Transmembrane</keyword>
<dbReference type="SUPFAM" id="SSF158472">
    <property type="entry name" value="HAMP domain-like"/>
    <property type="match status" value="1"/>
</dbReference>
<dbReference type="SMART" id="SM00304">
    <property type="entry name" value="HAMP"/>
    <property type="match status" value="1"/>
</dbReference>
<evidence type="ECO:0000259" key="3">
    <source>
        <dbReference type="PROSITE" id="PS50885"/>
    </source>
</evidence>
<evidence type="ECO:0000259" key="2">
    <source>
        <dbReference type="PROSITE" id="PS50883"/>
    </source>
</evidence>
<dbReference type="Gene3D" id="3.30.70.270">
    <property type="match status" value="1"/>
</dbReference>
<dbReference type="Gene3D" id="6.10.340.10">
    <property type="match status" value="1"/>
</dbReference>
<protein>
    <submittedName>
        <fullName evidence="5">EAL domain-containing protein</fullName>
    </submittedName>
</protein>
<dbReference type="SUPFAM" id="SSF141868">
    <property type="entry name" value="EAL domain-like"/>
    <property type="match status" value="1"/>
</dbReference>
<dbReference type="SUPFAM" id="SSF55073">
    <property type="entry name" value="Nucleotide cyclase"/>
    <property type="match status" value="1"/>
</dbReference>
<dbReference type="SMART" id="SM00267">
    <property type="entry name" value="GGDEF"/>
    <property type="match status" value="1"/>
</dbReference>
<dbReference type="InterPro" id="IPR043128">
    <property type="entry name" value="Rev_trsase/Diguanyl_cyclase"/>
</dbReference>
<dbReference type="Pfam" id="PF14827">
    <property type="entry name" value="dCache_3"/>
    <property type="match status" value="1"/>
</dbReference>
<dbReference type="InterPro" id="IPR003660">
    <property type="entry name" value="HAMP_dom"/>
</dbReference>
<evidence type="ECO:0000313" key="6">
    <source>
        <dbReference type="Proteomes" id="UP000646911"/>
    </source>
</evidence>
<feature type="transmembrane region" description="Helical" evidence="1">
    <location>
        <begin position="292"/>
        <end position="311"/>
    </location>
</feature>
<dbReference type="Pfam" id="PF00672">
    <property type="entry name" value="HAMP"/>
    <property type="match status" value="1"/>
</dbReference>
<dbReference type="InterPro" id="IPR000160">
    <property type="entry name" value="GGDEF_dom"/>
</dbReference>
<accession>A0ABR6Z9T1</accession>
<dbReference type="SMART" id="SM00052">
    <property type="entry name" value="EAL"/>
    <property type="match status" value="1"/>
</dbReference>
<feature type="domain" description="EAL" evidence="2">
    <location>
        <begin position="541"/>
        <end position="794"/>
    </location>
</feature>
<dbReference type="NCBIfam" id="TIGR00254">
    <property type="entry name" value="GGDEF"/>
    <property type="match status" value="1"/>
</dbReference>
<dbReference type="PROSITE" id="PS50885">
    <property type="entry name" value="HAMP"/>
    <property type="match status" value="1"/>
</dbReference>
<sequence length="803" mass="88587">MRLHSLESRVVTLFIGLLLTVQLAAYFAIGNAIDRNARDAVEDRLIINEKFLLRLLDQNAQNLIQGAIVLAKEYAFREAIGTHDTETIVSTLSNHGNRIGSDLTMLVGLDRKITAFSNTSKNNRTGNGNGVNNELSNSLQQSVATLIQTAEKSGSAARTAIVDGKPYQMVVVPIEAPVTISWVVMAIPIGKALVSDMHALSRMQITLLTSEKQGRWAANVSSMSDENASKLAQQLPSAEKQVSYLPALQIDDDQYSARILKLAQNEDFSTIAVLQLSISEAVAPFKELQRNILILTVLGAVVASIISAITARRITGPVRQLAETARSLGAGDYTATINVKQKDEIGDLARTFMTMRDGIAQREKEISRLAYWDTLTNLPNRALFTDMLEEAIASARSHEKSCYVLMMDLDRFKHVNDVMGHRFGDILLNQVAIRLSAELGAGGTKPARLGGDEFAILLPHSTKEDALDLANRILRSLEKPISIEDQTVDLGAGIGIAGFPEHASDAQTLLSRVEVAMYAAKLGNSGAIVYSPDIDKSSQQSLSLLSELRAALEQQAFRLYVQPKVDLIHGQVVAVEALVRWIHPERGFIFPDQFIPFAEQTGFIRQLTHWVMNEAARVCRVWQEQGINLKISVNISTRDLLDQDLPAKFAQILHTNEVEAASFCLEITESAIMDDPIRAFQTLDKLHAMGLELSIDDFGTGYSSLAYLKRLPVHELKIDKSFVLKMEKDIDDTKIVKSTIDLGHNMGLRVVAEGVENIEVMHLLKELSCDQAQGYYISKPMPSADLPAWLCKWQDQHAQSQKA</sequence>
<dbReference type="PROSITE" id="PS50887">
    <property type="entry name" value="GGDEF"/>
    <property type="match status" value="1"/>
</dbReference>
<dbReference type="InterPro" id="IPR035919">
    <property type="entry name" value="EAL_sf"/>
</dbReference>
<dbReference type="RefSeq" id="WP_186953901.1">
    <property type="nucleotide sequence ID" value="NZ_JACOFX010000005.1"/>
</dbReference>
<evidence type="ECO:0000259" key="4">
    <source>
        <dbReference type="PROSITE" id="PS50887"/>
    </source>
</evidence>
<dbReference type="Pfam" id="PF00563">
    <property type="entry name" value="EAL"/>
    <property type="match status" value="1"/>
</dbReference>
<dbReference type="PANTHER" id="PTHR44757">
    <property type="entry name" value="DIGUANYLATE CYCLASE DGCP"/>
    <property type="match status" value="1"/>
</dbReference>
<reference evidence="5 6" key="1">
    <citation type="submission" date="2020-08" db="EMBL/GenBank/DDBJ databases">
        <title>Novel species isolated from subtropical streams in China.</title>
        <authorList>
            <person name="Lu H."/>
        </authorList>
    </citation>
    <scope>NUCLEOTIDE SEQUENCE [LARGE SCALE GENOMIC DNA]</scope>
    <source>
        <strain evidence="5 6">NL8W</strain>
    </source>
</reference>
<dbReference type="CDD" id="cd01948">
    <property type="entry name" value="EAL"/>
    <property type="match status" value="1"/>
</dbReference>
<dbReference type="InterPro" id="IPR001633">
    <property type="entry name" value="EAL_dom"/>
</dbReference>
<keyword evidence="1" id="KW-0472">Membrane</keyword>
<feature type="domain" description="HAMP" evidence="3">
    <location>
        <begin position="312"/>
        <end position="364"/>
    </location>
</feature>
<dbReference type="InterPro" id="IPR052155">
    <property type="entry name" value="Biofilm_reg_signaling"/>
</dbReference>
<dbReference type="InterPro" id="IPR029787">
    <property type="entry name" value="Nucleotide_cyclase"/>
</dbReference>